<organism evidence="2 3">
    <name type="scientific">Austropuccinia psidii MF-1</name>
    <dbReference type="NCBI Taxonomy" id="1389203"/>
    <lineage>
        <taxon>Eukaryota</taxon>
        <taxon>Fungi</taxon>
        <taxon>Dikarya</taxon>
        <taxon>Basidiomycota</taxon>
        <taxon>Pucciniomycotina</taxon>
        <taxon>Pucciniomycetes</taxon>
        <taxon>Pucciniales</taxon>
        <taxon>Sphaerophragmiaceae</taxon>
        <taxon>Austropuccinia</taxon>
    </lineage>
</organism>
<accession>A0A9Q3JWL9</accession>
<gene>
    <name evidence="2" type="ORF">O181_108540</name>
</gene>
<dbReference type="EMBL" id="AVOT02083314">
    <property type="protein sequence ID" value="MBW0568825.1"/>
    <property type="molecule type" value="Genomic_DNA"/>
</dbReference>
<comment type="caution">
    <text evidence="2">The sequence shown here is derived from an EMBL/GenBank/DDBJ whole genome shotgun (WGS) entry which is preliminary data.</text>
</comment>
<proteinExistence type="predicted"/>
<evidence type="ECO:0000313" key="3">
    <source>
        <dbReference type="Proteomes" id="UP000765509"/>
    </source>
</evidence>
<name>A0A9Q3JWL9_9BASI</name>
<feature type="region of interest" description="Disordered" evidence="1">
    <location>
        <begin position="144"/>
        <end position="163"/>
    </location>
</feature>
<evidence type="ECO:0000256" key="1">
    <source>
        <dbReference type="SAM" id="MobiDB-lite"/>
    </source>
</evidence>
<dbReference type="Proteomes" id="UP000765509">
    <property type="component" value="Unassembled WGS sequence"/>
</dbReference>
<evidence type="ECO:0000313" key="2">
    <source>
        <dbReference type="EMBL" id="MBW0568825.1"/>
    </source>
</evidence>
<reference evidence="2" key="1">
    <citation type="submission" date="2021-03" db="EMBL/GenBank/DDBJ databases">
        <title>Draft genome sequence of rust myrtle Austropuccinia psidii MF-1, a brazilian biotype.</title>
        <authorList>
            <person name="Quecine M.C."/>
            <person name="Pachon D.M.R."/>
            <person name="Bonatelli M.L."/>
            <person name="Correr F.H."/>
            <person name="Franceschini L.M."/>
            <person name="Leite T.F."/>
            <person name="Margarido G.R.A."/>
            <person name="Almeida C.A."/>
            <person name="Ferrarezi J.A."/>
            <person name="Labate C.A."/>
        </authorList>
    </citation>
    <scope>NUCLEOTIDE SEQUENCE</scope>
    <source>
        <strain evidence="2">MF-1</strain>
    </source>
</reference>
<protein>
    <submittedName>
        <fullName evidence="2">Uncharacterized protein</fullName>
    </submittedName>
</protein>
<dbReference type="AlphaFoldDB" id="A0A9Q3JWL9"/>
<keyword evidence="3" id="KW-1185">Reference proteome</keyword>
<feature type="compositionally biased region" description="Polar residues" evidence="1">
    <location>
        <begin position="152"/>
        <end position="163"/>
    </location>
</feature>
<sequence length="163" mass="18312">MAHVRWHATVCLSTIATRHTQIVITVQDADDSHAKPFNVNSYACPGSQCFTHKILMPVQVPNNSKNCLCRGSLATAPTLPYVGAVTKRFTCKSLHLCRLPKIQTIAYGTACFQQFTQKYLHLYRFLILYTKNPEACTGSQQFRPFLMPGQPPDNSKNSLHNQD</sequence>